<protein>
    <submittedName>
        <fullName evidence="2">Uncharacterized protein</fullName>
    </submittedName>
</protein>
<keyword evidence="3" id="KW-1185">Reference proteome</keyword>
<proteinExistence type="predicted"/>
<feature type="transmembrane region" description="Helical" evidence="1">
    <location>
        <begin position="81"/>
        <end position="102"/>
    </location>
</feature>
<evidence type="ECO:0000313" key="3">
    <source>
        <dbReference type="Proteomes" id="UP001605036"/>
    </source>
</evidence>
<accession>A0ABD1YTY1</accession>
<dbReference type="AlphaFoldDB" id="A0ABD1YTY1"/>
<sequence>MANVLTDFFVYCISAAVDVITYVAFQILCILSLAVYHVVKLPGFLVYQLLSSVVTSVPYAMDYFVNVVVSVAMQSTTSITGATISAFQGFVVMLANIFYDLVNHANKALFEFITLVGTCIINMLWVGGYSLLSIGTNFTNAVYEFLTNM</sequence>
<dbReference type="EMBL" id="JBHFFA010000003">
    <property type="protein sequence ID" value="KAL2634235.1"/>
    <property type="molecule type" value="Genomic_DNA"/>
</dbReference>
<keyword evidence="1" id="KW-1133">Transmembrane helix</keyword>
<dbReference type="Proteomes" id="UP001605036">
    <property type="component" value="Unassembled WGS sequence"/>
</dbReference>
<comment type="caution">
    <text evidence="2">The sequence shown here is derived from an EMBL/GenBank/DDBJ whole genome shotgun (WGS) entry which is preliminary data.</text>
</comment>
<organism evidence="2 3">
    <name type="scientific">Riccia fluitans</name>
    <dbReference type="NCBI Taxonomy" id="41844"/>
    <lineage>
        <taxon>Eukaryota</taxon>
        <taxon>Viridiplantae</taxon>
        <taxon>Streptophyta</taxon>
        <taxon>Embryophyta</taxon>
        <taxon>Marchantiophyta</taxon>
        <taxon>Marchantiopsida</taxon>
        <taxon>Marchantiidae</taxon>
        <taxon>Marchantiales</taxon>
        <taxon>Ricciaceae</taxon>
        <taxon>Riccia</taxon>
    </lineage>
</organism>
<reference evidence="2 3" key="1">
    <citation type="submission" date="2024-09" db="EMBL/GenBank/DDBJ databases">
        <title>Chromosome-scale assembly of Riccia fluitans.</title>
        <authorList>
            <person name="Paukszto L."/>
            <person name="Sawicki J."/>
            <person name="Karawczyk K."/>
            <person name="Piernik-Szablinska J."/>
            <person name="Szczecinska M."/>
            <person name="Mazdziarz M."/>
        </authorList>
    </citation>
    <scope>NUCLEOTIDE SEQUENCE [LARGE SCALE GENOMIC DNA]</scope>
    <source>
        <strain evidence="2">Rf_01</strain>
        <tissue evidence="2">Aerial parts of the thallus</tissue>
    </source>
</reference>
<name>A0ABD1YTY1_9MARC</name>
<evidence type="ECO:0000313" key="2">
    <source>
        <dbReference type="EMBL" id="KAL2634235.1"/>
    </source>
</evidence>
<keyword evidence="1" id="KW-0472">Membrane</keyword>
<feature type="transmembrane region" description="Helical" evidence="1">
    <location>
        <begin position="20"/>
        <end position="39"/>
    </location>
</feature>
<evidence type="ECO:0000256" key="1">
    <source>
        <dbReference type="SAM" id="Phobius"/>
    </source>
</evidence>
<feature type="transmembrane region" description="Helical" evidence="1">
    <location>
        <begin position="109"/>
        <end position="132"/>
    </location>
</feature>
<keyword evidence="1" id="KW-0812">Transmembrane</keyword>
<feature type="transmembrane region" description="Helical" evidence="1">
    <location>
        <begin position="44"/>
        <end position="61"/>
    </location>
</feature>
<gene>
    <name evidence="2" type="ORF">R1flu_005714</name>
</gene>